<dbReference type="Gene3D" id="1.20.1250.20">
    <property type="entry name" value="MFS general substrate transporter like domains"/>
    <property type="match status" value="1"/>
</dbReference>
<dbReference type="GO" id="GO:0005351">
    <property type="term" value="F:carbohydrate:proton symporter activity"/>
    <property type="evidence" value="ECO:0007669"/>
    <property type="project" value="TreeGrafter"/>
</dbReference>
<accession>A0A7S2WLR7</accession>
<evidence type="ECO:0000256" key="7">
    <source>
        <dbReference type="ARBA" id="ARBA00044637"/>
    </source>
</evidence>
<comment type="catalytic activity">
    <reaction evidence="9">
        <text>D-xylose(out) = D-xylose(in)</text>
        <dbReference type="Rhea" id="RHEA:78427"/>
        <dbReference type="ChEBI" id="CHEBI:53455"/>
    </reaction>
    <physiologicalReaction direction="left-to-right" evidence="9">
        <dbReference type="Rhea" id="RHEA:78428"/>
    </physiologicalReaction>
</comment>
<evidence type="ECO:0000256" key="6">
    <source>
        <dbReference type="ARBA" id="ARBA00023136"/>
    </source>
</evidence>
<feature type="transmembrane region" description="Helical" evidence="15">
    <location>
        <begin position="138"/>
        <end position="160"/>
    </location>
</feature>
<feature type="transmembrane region" description="Helical" evidence="15">
    <location>
        <begin position="21"/>
        <end position="41"/>
    </location>
</feature>
<evidence type="ECO:0000313" key="17">
    <source>
        <dbReference type="EMBL" id="CAD9694067.1"/>
    </source>
</evidence>
<dbReference type="SUPFAM" id="SSF103473">
    <property type="entry name" value="MFS general substrate transporter"/>
    <property type="match status" value="1"/>
</dbReference>
<proteinExistence type="inferred from homology"/>
<feature type="domain" description="Major facilitator superfamily (MFS) profile" evidence="16">
    <location>
        <begin position="28"/>
        <end position="488"/>
    </location>
</feature>
<feature type="transmembrane region" description="Helical" evidence="15">
    <location>
        <begin position="396"/>
        <end position="420"/>
    </location>
</feature>
<evidence type="ECO:0000256" key="12">
    <source>
        <dbReference type="ARBA" id="ARBA00044710"/>
    </source>
</evidence>
<comment type="subunit">
    <text evidence="3">Homodimer.</text>
</comment>
<dbReference type="PRINTS" id="PR00171">
    <property type="entry name" value="SUGRTRNSPORT"/>
</dbReference>
<dbReference type="InterPro" id="IPR050360">
    <property type="entry name" value="MFS_Sugar_Transporters"/>
</dbReference>
<dbReference type="GO" id="GO:0016020">
    <property type="term" value="C:membrane"/>
    <property type="evidence" value="ECO:0007669"/>
    <property type="project" value="UniProtKB-SubCell"/>
</dbReference>
<feature type="transmembrane region" description="Helical" evidence="15">
    <location>
        <begin position="172"/>
        <end position="190"/>
    </location>
</feature>
<keyword evidence="6 15" id="KW-0472">Membrane</keyword>
<comment type="catalytic activity">
    <reaction evidence="7">
        <text>D-galactose(in) = D-galactose(out)</text>
        <dbReference type="Rhea" id="RHEA:34915"/>
        <dbReference type="ChEBI" id="CHEBI:4139"/>
    </reaction>
    <physiologicalReaction direction="right-to-left" evidence="7">
        <dbReference type="Rhea" id="RHEA:34917"/>
    </physiologicalReaction>
</comment>
<dbReference type="NCBIfam" id="TIGR00879">
    <property type="entry name" value="SP"/>
    <property type="match status" value="1"/>
</dbReference>
<feature type="transmembrane region" description="Helical" evidence="15">
    <location>
        <begin position="287"/>
        <end position="308"/>
    </location>
</feature>
<name>A0A7S2WLR7_9STRA</name>
<feature type="transmembrane region" description="Helical" evidence="15">
    <location>
        <begin position="432"/>
        <end position="452"/>
    </location>
</feature>
<dbReference type="PROSITE" id="PS00217">
    <property type="entry name" value="SUGAR_TRANSPORT_2"/>
    <property type="match status" value="1"/>
</dbReference>
<evidence type="ECO:0000256" key="8">
    <source>
        <dbReference type="ARBA" id="ARBA00044648"/>
    </source>
</evidence>
<gene>
    <name evidence="17" type="ORF">QSP1433_LOCUS11962</name>
</gene>
<dbReference type="InterPro" id="IPR036259">
    <property type="entry name" value="MFS_trans_sf"/>
</dbReference>
<evidence type="ECO:0000256" key="10">
    <source>
        <dbReference type="ARBA" id="ARBA00044662"/>
    </source>
</evidence>
<dbReference type="InterPro" id="IPR020846">
    <property type="entry name" value="MFS_dom"/>
</dbReference>
<reference evidence="17" key="1">
    <citation type="submission" date="2021-01" db="EMBL/GenBank/DDBJ databases">
        <authorList>
            <person name="Corre E."/>
            <person name="Pelletier E."/>
            <person name="Niang G."/>
            <person name="Scheremetjew M."/>
            <person name="Finn R."/>
            <person name="Kale V."/>
            <person name="Holt S."/>
            <person name="Cochrane G."/>
            <person name="Meng A."/>
            <person name="Brown T."/>
            <person name="Cohen L."/>
        </authorList>
    </citation>
    <scope>NUCLEOTIDE SEQUENCE</scope>
    <source>
        <strain evidence="17">NY070348D</strain>
    </source>
</reference>
<comment type="catalytic activity">
    <reaction evidence="8">
        <text>D-glucose(out) = D-glucose(in)</text>
        <dbReference type="Rhea" id="RHEA:60376"/>
        <dbReference type="ChEBI" id="CHEBI:4167"/>
    </reaction>
    <physiologicalReaction direction="left-to-right" evidence="8">
        <dbReference type="Rhea" id="RHEA:60377"/>
    </physiologicalReaction>
</comment>
<dbReference type="PANTHER" id="PTHR48022">
    <property type="entry name" value="PLASTIDIC GLUCOSE TRANSPORTER 4"/>
    <property type="match status" value="1"/>
</dbReference>
<evidence type="ECO:0000256" key="1">
    <source>
        <dbReference type="ARBA" id="ARBA00004141"/>
    </source>
</evidence>
<comment type="similarity">
    <text evidence="2 14">Belongs to the major facilitator superfamily. Sugar transporter (TC 2.A.1.1) family.</text>
</comment>
<keyword evidence="14" id="KW-0813">Transport</keyword>
<dbReference type="PROSITE" id="PS50850">
    <property type="entry name" value="MFS"/>
    <property type="match status" value="1"/>
</dbReference>
<evidence type="ECO:0000256" key="13">
    <source>
        <dbReference type="ARBA" id="ARBA00044780"/>
    </source>
</evidence>
<dbReference type="EMBL" id="HBHK01018970">
    <property type="protein sequence ID" value="CAD9694067.1"/>
    <property type="molecule type" value="Transcribed_RNA"/>
</dbReference>
<comment type="subcellular location">
    <subcellularLocation>
        <location evidence="1">Membrane</location>
        <topology evidence="1">Multi-pass membrane protein</topology>
    </subcellularLocation>
</comment>
<dbReference type="InterPro" id="IPR005828">
    <property type="entry name" value="MFS_sugar_transport-like"/>
</dbReference>
<keyword evidence="5 15" id="KW-1133">Transmembrane helix</keyword>
<feature type="transmembrane region" description="Helical" evidence="15">
    <location>
        <begin position="328"/>
        <end position="345"/>
    </location>
</feature>
<evidence type="ECO:0000256" key="3">
    <source>
        <dbReference type="ARBA" id="ARBA00011738"/>
    </source>
</evidence>
<protein>
    <recommendedName>
        <fullName evidence="13">Hexose transporter 1</fullName>
    </recommendedName>
</protein>
<organism evidence="17">
    <name type="scientific">Mucochytrium quahogii</name>
    <dbReference type="NCBI Taxonomy" id="96639"/>
    <lineage>
        <taxon>Eukaryota</taxon>
        <taxon>Sar</taxon>
        <taxon>Stramenopiles</taxon>
        <taxon>Bigyra</taxon>
        <taxon>Labyrinthulomycetes</taxon>
        <taxon>Thraustochytrida</taxon>
        <taxon>Thraustochytriidae</taxon>
        <taxon>Mucochytrium</taxon>
    </lineage>
</organism>
<feature type="transmembrane region" description="Helical" evidence="15">
    <location>
        <begin position="107"/>
        <end position="132"/>
    </location>
</feature>
<evidence type="ECO:0000256" key="11">
    <source>
        <dbReference type="ARBA" id="ARBA00044668"/>
    </source>
</evidence>
<evidence type="ECO:0000259" key="16">
    <source>
        <dbReference type="PROSITE" id="PS50850"/>
    </source>
</evidence>
<dbReference type="InterPro" id="IPR005829">
    <property type="entry name" value="Sugar_transporter_CS"/>
</dbReference>
<dbReference type="Pfam" id="PF00083">
    <property type="entry name" value="Sugar_tr"/>
    <property type="match status" value="1"/>
</dbReference>
<feature type="transmembrane region" description="Helical" evidence="15">
    <location>
        <begin position="77"/>
        <end position="95"/>
    </location>
</feature>
<dbReference type="PANTHER" id="PTHR48022:SF2">
    <property type="entry name" value="PLASTIDIC GLUCOSE TRANSPORTER 4"/>
    <property type="match status" value="1"/>
</dbReference>
<evidence type="ECO:0000256" key="15">
    <source>
        <dbReference type="SAM" id="Phobius"/>
    </source>
</evidence>
<comment type="catalytic activity">
    <reaction evidence="10">
        <text>D-mannose(out) = D-mannose(in)</text>
        <dbReference type="Rhea" id="RHEA:78391"/>
        <dbReference type="ChEBI" id="CHEBI:4208"/>
    </reaction>
    <physiologicalReaction direction="left-to-right" evidence="10">
        <dbReference type="Rhea" id="RHEA:78392"/>
    </physiologicalReaction>
</comment>
<evidence type="ECO:0000256" key="2">
    <source>
        <dbReference type="ARBA" id="ARBA00010992"/>
    </source>
</evidence>
<dbReference type="PROSITE" id="PS00216">
    <property type="entry name" value="SUGAR_TRANSPORT_1"/>
    <property type="match status" value="2"/>
</dbReference>
<sequence length="550" mass="59215">MKSPVQASSLEPASESLVRGLNAHTVLVLLCAILGGLLFGLDIGTGSTVANDHFRKAMGIPLLPESGKDSSEAVGKTHQFTILFHVASLIGAPIAGQVADRFGRKSVIIAASLLFAAGGIWQACAGIISSSFGWNSIVLGRIVGGLGNGFLLVIMPVYAAELSPAHIRGKTITLFQLFITIGIFLMSVYNKAVENVEWGWRLGFALQSVPCAVVLVLALVVLPESPRYLVTRNKVEQARAALVKLSSGNPNRDAIAEKELQEIVEEVAEIKAAGEGTFAELFRGNAFPALCCAVMVAFSQNITGVNWFMSYGPSLYNSLGFQPFLFDMINKGINVVATIASLFVIDSFGRKFLTVWGTSLVILFFGVLCIMILATGAQMNAPGDIATSTDKAAQTFSVVMINVFQVVFAITWGPLGWLVPSEVFSIRNRGKGMSCAVIANMITNIVFGDYGYSALYDATSFEGTIGILVLFNVVIVFTTVVFLQPGTKGVSLEDMRKVFAYEYDGNDELSHGTLRAFYRKNLGQTMKIYTCRAVDPTDDFEQKPAVLTIL</sequence>
<keyword evidence="4 15" id="KW-0812">Transmembrane</keyword>
<dbReference type="InterPro" id="IPR003663">
    <property type="entry name" value="Sugar/inositol_transpt"/>
</dbReference>
<comment type="catalytic activity">
    <reaction evidence="11">
        <text>D-glucosamine(out) = D-glucosamine(in)</text>
        <dbReference type="Rhea" id="RHEA:78423"/>
        <dbReference type="ChEBI" id="CHEBI:58723"/>
    </reaction>
    <physiologicalReaction direction="left-to-right" evidence="11">
        <dbReference type="Rhea" id="RHEA:78424"/>
    </physiologicalReaction>
</comment>
<feature type="transmembrane region" description="Helical" evidence="15">
    <location>
        <begin position="464"/>
        <end position="483"/>
    </location>
</feature>
<feature type="transmembrane region" description="Helical" evidence="15">
    <location>
        <begin position="202"/>
        <end position="222"/>
    </location>
</feature>
<evidence type="ECO:0000256" key="5">
    <source>
        <dbReference type="ARBA" id="ARBA00022989"/>
    </source>
</evidence>
<feature type="transmembrane region" description="Helical" evidence="15">
    <location>
        <begin position="352"/>
        <end position="376"/>
    </location>
</feature>
<evidence type="ECO:0000256" key="9">
    <source>
        <dbReference type="ARBA" id="ARBA00044656"/>
    </source>
</evidence>
<comment type="catalytic activity">
    <reaction evidence="12">
        <text>D-fructose(out) = D-fructose(in)</text>
        <dbReference type="Rhea" id="RHEA:60372"/>
        <dbReference type="ChEBI" id="CHEBI:37721"/>
    </reaction>
    <physiologicalReaction direction="left-to-right" evidence="12">
        <dbReference type="Rhea" id="RHEA:60373"/>
    </physiologicalReaction>
</comment>
<evidence type="ECO:0000256" key="14">
    <source>
        <dbReference type="RuleBase" id="RU003346"/>
    </source>
</evidence>
<evidence type="ECO:0000256" key="4">
    <source>
        <dbReference type="ARBA" id="ARBA00022692"/>
    </source>
</evidence>
<dbReference type="AlphaFoldDB" id="A0A7S2WLR7"/>